<dbReference type="Proteomes" id="UP000783686">
    <property type="component" value="Unassembled WGS sequence"/>
</dbReference>
<accession>A0A811LD69</accession>
<dbReference type="EMBL" id="CAJFCW020000005">
    <property type="protein sequence ID" value="CAG9120397.1"/>
    <property type="molecule type" value="Genomic_DNA"/>
</dbReference>
<organism evidence="1 2">
    <name type="scientific">Bursaphelenchus okinawaensis</name>
    <dbReference type="NCBI Taxonomy" id="465554"/>
    <lineage>
        <taxon>Eukaryota</taxon>
        <taxon>Metazoa</taxon>
        <taxon>Ecdysozoa</taxon>
        <taxon>Nematoda</taxon>
        <taxon>Chromadorea</taxon>
        <taxon>Rhabditida</taxon>
        <taxon>Tylenchina</taxon>
        <taxon>Tylenchomorpha</taxon>
        <taxon>Aphelenchoidea</taxon>
        <taxon>Aphelenchoididae</taxon>
        <taxon>Bursaphelenchus</taxon>
    </lineage>
</organism>
<evidence type="ECO:0000313" key="2">
    <source>
        <dbReference type="Proteomes" id="UP000614601"/>
    </source>
</evidence>
<dbReference type="OrthoDB" id="10454626at2759"/>
<proteinExistence type="predicted"/>
<protein>
    <submittedName>
        <fullName evidence="1">Uncharacterized protein</fullName>
    </submittedName>
</protein>
<dbReference type="EMBL" id="CAJFDH010000005">
    <property type="protein sequence ID" value="CAD5225015.1"/>
    <property type="molecule type" value="Genomic_DNA"/>
</dbReference>
<dbReference type="AlphaFoldDB" id="A0A811LD69"/>
<dbReference type="Proteomes" id="UP000614601">
    <property type="component" value="Unassembled WGS sequence"/>
</dbReference>
<gene>
    <name evidence="1" type="ORF">BOKJ2_LOCUS11367</name>
</gene>
<name>A0A811LD69_9BILA</name>
<comment type="caution">
    <text evidence="1">The sequence shown here is derived from an EMBL/GenBank/DDBJ whole genome shotgun (WGS) entry which is preliminary data.</text>
</comment>
<reference evidence="1" key="1">
    <citation type="submission" date="2020-09" db="EMBL/GenBank/DDBJ databases">
        <authorList>
            <person name="Kikuchi T."/>
        </authorList>
    </citation>
    <scope>NUCLEOTIDE SEQUENCE</scope>
    <source>
        <strain evidence="1">SH1</strain>
    </source>
</reference>
<keyword evidence="2" id="KW-1185">Reference proteome</keyword>
<sequence>MSIISVIKKLLLKKNCTLSLLESPSEALISDKTSNLRLQREFLSRVNNGRTMKIKKVKVAEPLLSNSFRLHWL</sequence>
<evidence type="ECO:0000313" key="1">
    <source>
        <dbReference type="EMBL" id="CAD5225015.1"/>
    </source>
</evidence>